<reference evidence="1 2" key="1">
    <citation type="submission" date="2024-08" db="EMBL/GenBank/DDBJ databases">
        <authorList>
            <person name="Cucini C."/>
            <person name="Frati F."/>
        </authorList>
    </citation>
    <scope>NUCLEOTIDE SEQUENCE [LARGE SCALE GENOMIC DNA]</scope>
</reference>
<dbReference type="Proteomes" id="UP001642540">
    <property type="component" value="Unassembled WGS sequence"/>
</dbReference>
<protein>
    <submittedName>
        <fullName evidence="1">Uncharacterized protein</fullName>
    </submittedName>
</protein>
<evidence type="ECO:0000313" key="2">
    <source>
        <dbReference type="Proteomes" id="UP001642540"/>
    </source>
</evidence>
<accession>A0ABP1Q204</accession>
<name>A0ABP1Q204_9HEXA</name>
<keyword evidence="2" id="KW-1185">Reference proteome</keyword>
<dbReference type="EMBL" id="CAXLJM020000015">
    <property type="protein sequence ID" value="CAL8082508.1"/>
    <property type="molecule type" value="Genomic_DNA"/>
</dbReference>
<evidence type="ECO:0000313" key="1">
    <source>
        <dbReference type="EMBL" id="CAL8082508.1"/>
    </source>
</evidence>
<sequence>MGSEIQVFGKGDVTIQFSTKSSRFSCGNCFSLMLILYKKIYTHALWCGNSHPRPMVWESTPTPFGVGINTHTLWCGNPHLHPMVWEFTQTSDGVGIHTHTRWCGNPHKLPMVWESTPKPDGVGIHTHTLNPFPHHKSTPTP</sequence>
<gene>
    <name evidence="1" type="ORF">ODALV1_LOCUS5227</name>
</gene>
<comment type="caution">
    <text evidence="1">The sequence shown here is derived from an EMBL/GenBank/DDBJ whole genome shotgun (WGS) entry which is preliminary data.</text>
</comment>
<proteinExistence type="predicted"/>
<organism evidence="1 2">
    <name type="scientific">Orchesella dallaii</name>
    <dbReference type="NCBI Taxonomy" id="48710"/>
    <lineage>
        <taxon>Eukaryota</taxon>
        <taxon>Metazoa</taxon>
        <taxon>Ecdysozoa</taxon>
        <taxon>Arthropoda</taxon>
        <taxon>Hexapoda</taxon>
        <taxon>Collembola</taxon>
        <taxon>Entomobryomorpha</taxon>
        <taxon>Entomobryoidea</taxon>
        <taxon>Orchesellidae</taxon>
        <taxon>Orchesellinae</taxon>
        <taxon>Orchesella</taxon>
    </lineage>
</organism>